<feature type="domain" description="ABC transmembrane type-1" evidence="10">
    <location>
        <begin position="60"/>
        <end position="266"/>
    </location>
</feature>
<keyword evidence="3" id="KW-1003">Cell membrane</keyword>
<organism evidence="11 12">
    <name type="scientific">Candidatus Lachnoclostridium stercoripullorum</name>
    <dbReference type="NCBI Taxonomy" id="2838635"/>
    <lineage>
        <taxon>Bacteria</taxon>
        <taxon>Bacillati</taxon>
        <taxon>Bacillota</taxon>
        <taxon>Clostridia</taxon>
        <taxon>Lachnospirales</taxon>
        <taxon>Lachnospiraceae</taxon>
    </lineage>
</organism>
<accession>A0A9D2AW49</accession>
<feature type="transmembrane region" description="Helical" evidence="8">
    <location>
        <begin position="358"/>
        <end position="378"/>
    </location>
</feature>
<feature type="transmembrane region" description="Helical" evidence="8">
    <location>
        <begin position="139"/>
        <end position="165"/>
    </location>
</feature>
<name>A0A9D2AW49_9FIRM</name>
<feature type="transmembrane region" description="Helical" evidence="8">
    <location>
        <begin position="7"/>
        <end position="29"/>
    </location>
</feature>
<reference evidence="11" key="2">
    <citation type="submission" date="2021-04" db="EMBL/GenBank/DDBJ databases">
        <authorList>
            <person name="Gilroy R."/>
        </authorList>
    </citation>
    <scope>NUCLEOTIDE SEQUENCE</scope>
    <source>
        <strain evidence="11">ChiGjej4B4-12881</strain>
    </source>
</reference>
<evidence type="ECO:0000313" key="12">
    <source>
        <dbReference type="Proteomes" id="UP000886780"/>
    </source>
</evidence>
<feature type="region of interest" description="Disordered" evidence="9">
    <location>
        <begin position="553"/>
        <end position="583"/>
    </location>
</feature>
<proteinExistence type="inferred from homology"/>
<evidence type="ECO:0000256" key="6">
    <source>
        <dbReference type="ARBA" id="ARBA00022989"/>
    </source>
</evidence>
<evidence type="ECO:0000256" key="5">
    <source>
        <dbReference type="ARBA" id="ARBA00022692"/>
    </source>
</evidence>
<dbReference type="InterPro" id="IPR000515">
    <property type="entry name" value="MetI-like"/>
</dbReference>
<feature type="transmembrane region" description="Helical" evidence="8">
    <location>
        <begin position="98"/>
        <end position="119"/>
    </location>
</feature>
<feature type="compositionally biased region" description="Basic and acidic residues" evidence="9">
    <location>
        <begin position="556"/>
        <end position="574"/>
    </location>
</feature>
<evidence type="ECO:0000313" key="11">
    <source>
        <dbReference type="EMBL" id="HIX52402.1"/>
    </source>
</evidence>
<feature type="transmembrane region" description="Helical" evidence="8">
    <location>
        <begin position="527"/>
        <end position="546"/>
    </location>
</feature>
<evidence type="ECO:0000256" key="3">
    <source>
        <dbReference type="ARBA" id="ARBA00022475"/>
    </source>
</evidence>
<feature type="transmembrane region" description="Helical" evidence="8">
    <location>
        <begin position="246"/>
        <end position="270"/>
    </location>
</feature>
<keyword evidence="7 8" id="KW-0472">Membrane</keyword>
<dbReference type="PROSITE" id="PS50928">
    <property type="entry name" value="ABC_TM1"/>
    <property type="match status" value="2"/>
</dbReference>
<evidence type="ECO:0000256" key="2">
    <source>
        <dbReference type="ARBA" id="ARBA00022448"/>
    </source>
</evidence>
<dbReference type="GO" id="GO:0005886">
    <property type="term" value="C:plasma membrane"/>
    <property type="evidence" value="ECO:0007669"/>
    <property type="project" value="UniProtKB-SubCell"/>
</dbReference>
<sequence length="583" mass="62737">MEIRRKAGAAIAQTAVYLLAALVFLIPLIRLLLMAVTQEDGCGLDNFAELLAEERTREAIVNTVIIAVSSTLFAAVAGSGLAFLVAYCNIRRKGLLEFLILLPFIVPSYIITLSWSGFLSSRGAFNTLLTSLGLPAVDIYTIGGIILVLGICNIPIVYINVVHMLRKIPRDMEWAARACGYSQRQAMLKINLISAIPAIAAGSVLAFLSAIDNFSVPAFLGISSGIPVLSTYIYEKAIGFGPNAFPLAAALSLILSLIAVAGTLLEGFFVRRSASMDSIKEDYSVRVYFKPGLRRGLEWGILGIFLALNIIPMASMVSSSFLKAYGLKFRLENLTLDNFAFLVRSRGVVAAVKNSLLLAAVTCLVCIVAGTAIAYVKLRKKSRAAVILEKCASLTYAIPGIVLALAMIFHWVEPVPGFHPGVYGTIYILVIAYITRYLVLQIKGSTTALLTVDPAMEEAASASGRGFFARWFKILIPLLAGPILSGAFMIFVPALTELTLSSMLASAGTKTIGLTIFNYQQGGDYNLAAAMSVVVTVLVVVGYCLINRHKLSSASSKKEEKDYEPAYTKSHKELQPNSGTQGN</sequence>
<evidence type="ECO:0000259" key="10">
    <source>
        <dbReference type="PROSITE" id="PS50928"/>
    </source>
</evidence>
<dbReference type="SUPFAM" id="SSF161098">
    <property type="entry name" value="MetI-like"/>
    <property type="match status" value="2"/>
</dbReference>
<dbReference type="Pfam" id="PF00528">
    <property type="entry name" value="BPD_transp_1"/>
    <property type="match status" value="2"/>
</dbReference>
<feature type="transmembrane region" description="Helical" evidence="8">
    <location>
        <begin position="418"/>
        <end position="439"/>
    </location>
</feature>
<feature type="transmembrane region" description="Helical" evidence="8">
    <location>
        <begin position="474"/>
        <end position="495"/>
    </location>
</feature>
<feature type="transmembrane region" description="Helical" evidence="8">
    <location>
        <begin position="59"/>
        <end position="86"/>
    </location>
</feature>
<feature type="transmembrane region" description="Helical" evidence="8">
    <location>
        <begin position="186"/>
        <end position="208"/>
    </location>
</feature>
<evidence type="ECO:0000256" key="1">
    <source>
        <dbReference type="ARBA" id="ARBA00004429"/>
    </source>
</evidence>
<dbReference type="Gene3D" id="1.10.3720.10">
    <property type="entry name" value="MetI-like"/>
    <property type="match status" value="2"/>
</dbReference>
<comment type="subcellular location">
    <subcellularLocation>
        <location evidence="1">Cell inner membrane</location>
        <topology evidence="1">Multi-pass membrane protein</topology>
    </subcellularLocation>
    <subcellularLocation>
        <location evidence="8">Cell membrane</location>
        <topology evidence="8">Multi-pass membrane protein</topology>
    </subcellularLocation>
</comment>
<comment type="caution">
    <text evidence="11">The sequence shown here is derived from an EMBL/GenBank/DDBJ whole genome shotgun (WGS) entry which is preliminary data.</text>
</comment>
<evidence type="ECO:0000256" key="9">
    <source>
        <dbReference type="SAM" id="MobiDB-lite"/>
    </source>
</evidence>
<gene>
    <name evidence="11" type="ORF">IAA28_06320</name>
</gene>
<dbReference type="GO" id="GO:0055085">
    <property type="term" value="P:transmembrane transport"/>
    <property type="evidence" value="ECO:0007669"/>
    <property type="project" value="InterPro"/>
</dbReference>
<feature type="domain" description="ABC transmembrane type-1" evidence="10">
    <location>
        <begin position="352"/>
        <end position="546"/>
    </location>
</feature>
<dbReference type="PANTHER" id="PTHR43357">
    <property type="entry name" value="INNER MEMBRANE ABC TRANSPORTER PERMEASE PROTEIN YDCV"/>
    <property type="match status" value="1"/>
</dbReference>
<comment type="similarity">
    <text evidence="8">Belongs to the binding-protein-dependent transport system permease family.</text>
</comment>
<dbReference type="CDD" id="cd06261">
    <property type="entry name" value="TM_PBP2"/>
    <property type="match status" value="2"/>
</dbReference>
<protein>
    <submittedName>
        <fullName evidence="11">Iron ABC transporter permease</fullName>
    </submittedName>
</protein>
<dbReference type="InterPro" id="IPR035906">
    <property type="entry name" value="MetI-like_sf"/>
</dbReference>
<feature type="transmembrane region" description="Helical" evidence="8">
    <location>
        <begin position="390"/>
        <end position="412"/>
    </location>
</feature>
<dbReference type="PANTHER" id="PTHR43357:SF3">
    <property type="entry name" value="FE(3+)-TRANSPORT SYSTEM PERMEASE PROTEIN FBPB 2"/>
    <property type="match status" value="1"/>
</dbReference>
<feature type="transmembrane region" description="Helical" evidence="8">
    <location>
        <begin position="299"/>
        <end position="322"/>
    </location>
</feature>
<dbReference type="AlphaFoldDB" id="A0A9D2AW49"/>
<keyword evidence="4" id="KW-0997">Cell inner membrane</keyword>
<evidence type="ECO:0000256" key="7">
    <source>
        <dbReference type="ARBA" id="ARBA00023136"/>
    </source>
</evidence>
<reference evidence="11" key="1">
    <citation type="journal article" date="2021" name="PeerJ">
        <title>Extensive microbial diversity within the chicken gut microbiome revealed by metagenomics and culture.</title>
        <authorList>
            <person name="Gilroy R."/>
            <person name="Ravi A."/>
            <person name="Getino M."/>
            <person name="Pursley I."/>
            <person name="Horton D.L."/>
            <person name="Alikhan N.F."/>
            <person name="Baker D."/>
            <person name="Gharbi K."/>
            <person name="Hall N."/>
            <person name="Watson M."/>
            <person name="Adriaenssens E.M."/>
            <person name="Foster-Nyarko E."/>
            <person name="Jarju S."/>
            <person name="Secka A."/>
            <person name="Antonio M."/>
            <person name="Oren A."/>
            <person name="Chaudhuri R.R."/>
            <person name="La Ragione R."/>
            <person name="Hildebrand F."/>
            <person name="Pallen M.J."/>
        </authorList>
    </citation>
    <scope>NUCLEOTIDE SEQUENCE</scope>
    <source>
        <strain evidence="11">ChiGjej4B4-12881</strain>
    </source>
</reference>
<dbReference type="EMBL" id="DXEU01000109">
    <property type="protein sequence ID" value="HIX52402.1"/>
    <property type="molecule type" value="Genomic_DNA"/>
</dbReference>
<dbReference type="Proteomes" id="UP000886780">
    <property type="component" value="Unassembled WGS sequence"/>
</dbReference>
<evidence type="ECO:0000256" key="4">
    <source>
        <dbReference type="ARBA" id="ARBA00022519"/>
    </source>
</evidence>
<evidence type="ECO:0000256" key="8">
    <source>
        <dbReference type="RuleBase" id="RU363032"/>
    </source>
</evidence>
<keyword evidence="5 8" id="KW-0812">Transmembrane</keyword>
<keyword evidence="6 8" id="KW-1133">Transmembrane helix</keyword>
<keyword evidence="2 8" id="KW-0813">Transport</keyword>